<evidence type="ECO:0000256" key="1">
    <source>
        <dbReference type="SAM" id="MobiDB-lite"/>
    </source>
</evidence>
<gene>
    <name evidence="2" type="ORF">M422DRAFT_256496</name>
</gene>
<evidence type="ECO:0000313" key="2">
    <source>
        <dbReference type="EMBL" id="KIJ40527.1"/>
    </source>
</evidence>
<dbReference type="EMBL" id="KN837143">
    <property type="protein sequence ID" value="KIJ40527.1"/>
    <property type="molecule type" value="Genomic_DNA"/>
</dbReference>
<feature type="compositionally biased region" description="Polar residues" evidence="1">
    <location>
        <begin position="183"/>
        <end position="213"/>
    </location>
</feature>
<dbReference type="HOGENOM" id="CLU_088679_0_0_1"/>
<accession>A0A0C9VGH5</accession>
<dbReference type="OrthoDB" id="3262237at2759"/>
<reference evidence="2 3" key="1">
    <citation type="submission" date="2014-06" db="EMBL/GenBank/DDBJ databases">
        <title>Evolutionary Origins and Diversification of the Mycorrhizal Mutualists.</title>
        <authorList>
            <consortium name="DOE Joint Genome Institute"/>
            <consortium name="Mycorrhizal Genomics Consortium"/>
            <person name="Kohler A."/>
            <person name="Kuo A."/>
            <person name="Nagy L.G."/>
            <person name="Floudas D."/>
            <person name="Copeland A."/>
            <person name="Barry K.W."/>
            <person name="Cichocki N."/>
            <person name="Veneault-Fourrey C."/>
            <person name="LaButti K."/>
            <person name="Lindquist E.A."/>
            <person name="Lipzen A."/>
            <person name="Lundell T."/>
            <person name="Morin E."/>
            <person name="Murat C."/>
            <person name="Riley R."/>
            <person name="Ohm R."/>
            <person name="Sun H."/>
            <person name="Tunlid A."/>
            <person name="Henrissat B."/>
            <person name="Grigoriev I.V."/>
            <person name="Hibbett D.S."/>
            <person name="Martin F."/>
        </authorList>
    </citation>
    <scope>NUCLEOTIDE SEQUENCE [LARGE SCALE GENOMIC DNA]</scope>
    <source>
        <strain evidence="2 3">SS14</strain>
    </source>
</reference>
<dbReference type="Gene3D" id="2.40.70.10">
    <property type="entry name" value="Acid Proteases"/>
    <property type="match status" value="1"/>
</dbReference>
<dbReference type="InterPro" id="IPR021109">
    <property type="entry name" value="Peptidase_aspartic_dom_sf"/>
</dbReference>
<proteinExistence type="predicted"/>
<protein>
    <submittedName>
        <fullName evidence="2">Uncharacterized protein</fullName>
    </submittedName>
</protein>
<dbReference type="Proteomes" id="UP000054279">
    <property type="component" value="Unassembled WGS sequence"/>
</dbReference>
<keyword evidence="3" id="KW-1185">Reference proteome</keyword>
<name>A0A0C9VGH5_SPHS4</name>
<evidence type="ECO:0000313" key="3">
    <source>
        <dbReference type="Proteomes" id="UP000054279"/>
    </source>
</evidence>
<feature type="compositionally biased region" description="Polar residues" evidence="1">
    <location>
        <begin position="262"/>
        <end position="274"/>
    </location>
</feature>
<feature type="region of interest" description="Disordered" evidence="1">
    <location>
        <begin position="182"/>
        <end position="274"/>
    </location>
</feature>
<organism evidence="2 3">
    <name type="scientific">Sphaerobolus stellatus (strain SS14)</name>
    <dbReference type="NCBI Taxonomy" id="990650"/>
    <lineage>
        <taxon>Eukaryota</taxon>
        <taxon>Fungi</taxon>
        <taxon>Dikarya</taxon>
        <taxon>Basidiomycota</taxon>
        <taxon>Agaricomycotina</taxon>
        <taxon>Agaricomycetes</taxon>
        <taxon>Phallomycetidae</taxon>
        <taxon>Geastrales</taxon>
        <taxon>Sphaerobolaceae</taxon>
        <taxon>Sphaerobolus</taxon>
    </lineage>
</organism>
<dbReference type="AlphaFoldDB" id="A0A0C9VGH5"/>
<sequence length="274" mass="30900">MSDPVRLFQIQTEALQARQHRASNIVHPHQQIKIIHLCNTRDDLDRFKYSFITPADITGKRPIRFLATVDDGAGLCAIDTHIWAQWQRDLGTAAESEVGAKVGSGHIIRSRGYIVLHVNVEGVGCDMIFEILDSQGAFEILLGKPWLRITRATRDYNNDTLTFRVRPIKIIIPNRASKLPQEFKTQQEVHFQPARNPSAQTPDFSQRTHNLGTTYPRLAPLPLTPQVTTHKIPRTPRAFPGPIPAPNRPRYRTESLEPTPAGPQTQPQSRSSHP</sequence>